<feature type="region of interest" description="Disordered" evidence="1">
    <location>
        <begin position="13"/>
        <end position="37"/>
    </location>
</feature>
<keyword evidence="3" id="KW-1185">Reference proteome</keyword>
<dbReference type="EMBL" id="SDEE01000816">
    <property type="protein sequence ID" value="RXW13854.1"/>
    <property type="molecule type" value="Genomic_DNA"/>
</dbReference>
<proteinExistence type="predicted"/>
<evidence type="ECO:0000313" key="2">
    <source>
        <dbReference type="EMBL" id="RXW13854.1"/>
    </source>
</evidence>
<protein>
    <submittedName>
        <fullName evidence="2">Uncharacterized protein</fullName>
    </submittedName>
</protein>
<reference evidence="2 3" key="1">
    <citation type="submission" date="2019-01" db="EMBL/GenBank/DDBJ databases">
        <title>Draft genome sequence of Psathyrella aberdarensis IHI B618.</title>
        <authorList>
            <person name="Buettner E."/>
            <person name="Kellner H."/>
        </authorList>
    </citation>
    <scope>NUCLEOTIDE SEQUENCE [LARGE SCALE GENOMIC DNA]</scope>
    <source>
        <strain evidence="2 3">IHI B618</strain>
    </source>
</reference>
<sequence>MFFSTAGGGAPRLVGYQQPASSKRSFPPSFEQPPPHLTVFADTKTSEQPSMPPHIDVTNAPKLTQRGKHAALEMERQIEDICCSLPRLVLPRGPLLPYNFTSTLVDLAEWLAPILGSLEPEHHAEFWKLFDGISSIWDVLPHIVNGEEGSGKEKSQMLAKAINSRLDGYQAGGTVGKVVLQGSRYQTPWSKNLAHEYHQELFDTLLARVSNPQWRLRDLETQRRKRVREHLEIIQMWRHFAELGDEPCTPADISCLNGSCTCIS</sequence>
<gene>
    <name evidence="2" type="ORF">EST38_g12001</name>
</gene>
<name>A0A4Q2D642_9AGAR</name>
<dbReference type="AlphaFoldDB" id="A0A4Q2D642"/>
<comment type="caution">
    <text evidence="2">The sequence shown here is derived from an EMBL/GenBank/DDBJ whole genome shotgun (WGS) entry which is preliminary data.</text>
</comment>
<evidence type="ECO:0000256" key="1">
    <source>
        <dbReference type="SAM" id="MobiDB-lite"/>
    </source>
</evidence>
<organism evidence="2 3">
    <name type="scientific">Candolleomyces aberdarensis</name>
    <dbReference type="NCBI Taxonomy" id="2316362"/>
    <lineage>
        <taxon>Eukaryota</taxon>
        <taxon>Fungi</taxon>
        <taxon>Dikarya</taxon>
        <taxon>Basidiomycota</taxon>
        <taxon>Agaricomycotina</taxon>
        <taxon>Agaricomycetes</taxon>
        <taxon>Agaricomycetidae</taxon>
        <taxon>Agaricales</taxon>
        <taxon>Agaricineae</taxon>
        <taxon>Psathyrellaceae</taxon>
        <taxon>Candolleomyces</taxon>
    </lineage>
</organism>
<dbReference type="Proteomes" id="UP000290288">
    <property type="component" value="Unassembled WGS sequence"/>
</dbReference>
<accession>A0A4Q2D642</accession>
<evidence type="ECO:0000313" key="3">
    <source>
        <dbReference type="Proteomes" id="UP000290288"/>
    </source>
</evidence>